<sequence>MASSSLSGERTSHPGPVDSSLLHMQEFHVSQNIWNGEPDRILIVRRAQGLHQRGVQRTRRWITREGAKIGSLVDSLERMYYYTTEEGRDAFSLDALRGDAAHCLQILGEMKHILEPSVSSPPLNHEIPEPEINITIPVGQVEGHELVHHKRRGVQETSTIPQIQQPASSMYCVPPVTPLAPMPTCFYPSHPTSVGASSSSTAHPSPIQSSNNYYIPGIPAYYAPSAYPPYFMTHLARSPWPQTHQNAPPMPSTSEGM</sequence>
<reference evidence="1 2" key="1">
    <citation type="submission" date="2024-01" db="EMBL/GenBank/DDBJ databases">
        <title>The genomes of 5 underutilized Papilionoideae crops provide insights into root nodulation and disease resistanc.</title>
        <authorList>
            <person name="Jiang F."/>
        </authorList>
    </citation>
    <scope>NUCLEOTIDE SEQUENCE [LARGE SCALE GENOMIC DNA]</scope>
    <source>
        <strain evidence="1">LVBAO_FW01</strain>
        <tissue evidence="1">Leaves</tissue>
    </source>
</reference>
<proteinExistence type="predicted"/>
<evidence type="ECO:0000313" key="1">
    <source>
        <dbReference type="EMBL" id="KAK7361896.1"/>
    </source>
</evidence>
<keyword evidence="2" id="KW-1185">Reference proteome</keyword>
<evidence type="ECO:0000313" key="2">
    <source>
        <dbReference type="Proteomes" id="UP001367508"/>
    </source>
</evidence>
<dbReference type="Proteomes" id="UP001367508">
    <property type="component" value="Unassembled WGS sequence"/>
</dbReference>
<protein>
    <submittedName>
        <fullName evidence="1">Uncharacterized protein</fullName>
    </submittedName>
</protein>
<dbReference type="EMBL" id="JAYMYQ010000001">
    <property type="protein sequence ID" value="KAK7361896.1"/>
    <property type="molecule type" value="Genomic_DNA"/>
</dbReference>
<organism evidence="1 2">
    <name type="scientific">Canavalia gladiata</name>
    <name type="common">Sword bean</name>
    <name type="synonym">Dolichos gladiatus</name>
    <dbReference type="NCBI Taxonomy" id="3824"/>
    <lineage>
        <taxon>Eukaryota</taxon>
        <taxon>Viridiplantae</taxon>
        <taxon>Streptophyta</taxon>
        <taxon>Embryophyta</taxon>
        <taxon>Tracheophyta</taxon>
        <taxon>Spermatophyta</taxon>
        <taxon>Magnoliopsida</taxon>
        <taxon>eudicotyledons</taxon>
        <taxon>Gunneridae</taxon>
        <taxon>Pentapetalae</taxon>
        <taxon>rosids</taxon>
        <taxon>fabids</taxon>
        <taxon>Fabales</taxon>
        <taxon>Fabaceae</taxon>
        <taxon>Papilionoideae</taxon>
        <taxon>50 kb inversion clade</taxon>
        <taxon>NPAAA clade</taxon>
        <taxon>indigoferoid/millettioid clade</taxon>
        <taxon>Phaseoleae</taxon>
        <taxon>Canavalia</taxon>
    </lineage>
</organism>
<comment type="caution">
    <text evidence="1">The sequence shown here is derived from an EMBL/GenBank/DDBJ whole genome shotgun (WGS) entry which is preliminary data.</text>
</comment>
<name>A0AAN9R7C3_CANGL</name>
<gene>
    <name evidence="1" type="ORF">VNO77_03987</name>
</gene>
<accession>A0AAN9R7C3</accession>
<dbReference type="AlphaFoldDB" id="A0AAN9R7C3"/>